<proteinExistence type="predicted"/>
<dbReference type="AlphaFoldDB" id="A0AAV2T2R1"/>
<reference evidence="1" key="1">
    <citation type="submission" date="2024-06" db="EMBL/GenBank/DDBJ databases">
        <authorList>
            <person name="Liu X."/>
            <person name="Lenzi L."/>
            <person name="Haldenby T S."/>
            <person name="Uol C."/>
        </authorList>
    </citation>
    <scope>NUCLEOTIDE SEQUENCE</scope>
</reference>
<dbReference type="Proteomes" id="UP001497525">
    <property type="component" value="Unassembled WGS sequence"/>
</dbReference>
<accession>A0AAV2T2R1</accession>
<comment type="caution">
    <text evidence="1">The sequence shown here is derived from an EMBL/GenBank/DDBJ whole genome shotgun (WGS) entry which is preliminary data.</text>
</comment>
<sequence>MTCCSIVPPLLPLLRWSSIVTWYEQSELPHPAPHIFSQERSGEFRWGHHLVLSAGKEFSEQNWQQLQPHFTN</sequence>
<gene>
    <name evidence="1" type="ORF">CDAUBV1_LOCUS2499</name>
</gene>
<name>A0AAV2T2R1_CALDB</name>
<organism evidence="1 2">
    <name type="scientific">Calicophoron daubneyi</name>
    <name type="common">Rumen fluke</name>
    <name type="synonym">Paramphistomum daubneyi</name>
    <dbReference type="NCBI Taxonomy" id="300641"/>
    <lineage>
        <taxon>Eukaryota</taxon>
        <taxon>Metazoa</taxon>
        <taxon>Spiralia</taxon>
        <taxon>Lophotrochozoa</taxon>
        <taxon>Platyhelminthes</taxon>
        <taxon>Trematoda</taxon>
        <taxon>Digenea</taxon>
        <taxon>Plagiorchiida</taxon>
        <taxon>Pronocephalata</taxon>
        <taxon>Paramphistomoidea</taxon>
        <taxon>Paramphistomidae</taxon>
        <taxon>Calicophoron</taxon>
    </lineage>
</organism>
<evidence type="ECO:0000313" key="1">
    <source>
        <dbReference type="EMBL" id="CAL5130442.1"/>
    </source>
</evidence>
<evidence type="ECO:0000313" key="2">
    <source>
        <dbReference type="Proteomes" id="UP001497525"/>
    </source>
</evidence>
<protein>
    <submittedName>
        <fullName evidence="1">Uncharacterized protein</fullName>
    </submittedName>
</protein>
<dbReference type="EMBL" id="CAXLJL010000066">
    <property type="protein sequence ID" value="CAL5130442.1"/>
    <property type="molecule type" value="Genomic_DNA"/>
</dbReference>